<sequence length="132" mass="15604">MGRQFDSEIIQRNPHLTDYEVEKEREKSLALWLRKRIWCVEHDRAPVLGGAAMRGVCSRHQVWVSLHLLILEYQVRVSLHLLILEYQVWCKRISLQEGGGSFYDSTLREFTNSYLYKAIIDSRVVRTRRGLD</sequence>
<evidence type="ECO:0000313" key="2">
    <source>
        <dbReference type="Proteomes" id="UP000652761"/>
    </source>
</evidence>
<accession>A0A843UAU8</accession>
<name>A0A843UAU8_COLES</name>
<gene>
    <name evidence="1" type="ORF">Taro_010857</name>
</gene>
<dbReference type="AlphaFoldDB" id="A0A843UAU8"/>
<keyword evidence="2" id="KW-1185">Reference proteome</keyword>
<dbReference type="OrthoDB" id="783578at2759"/>
<dbReference type="Proteomes" id="UP000652761">
    <property type="component" value="Unassembled WGS sequence"/>
</dbReference>
<comment type="caution">
    <text evidence="1">The sequence shown here is derived from an EMBL/GenBank/DDBJ whole genome shotgun (WGS) entry which is preliminary data.</text>
</comment>
<reference evidence="1" key="1">
    <citation type="submission" date="2017-07" db="EMBL/GenBank/DDBJ databases">
        <title>Taro Niue Genome Assembly and Annotation.</title>
        <authorList>
            <person name="Atibalentja N."/>
            <person name="Keating K."/>
            <person name="Fields C.J."/>
        </authorList>
    </citation>
    <scope>NUCLEOTIDE SEQUENCE</scope>
    <source>
        <strain evidence="1">Niue_2</strain>
        <tissue evidence="1">Leaf</tissue>
    </source>
</reference>
<organism evidence="1 2">
    <name type="scientific">Colocasia esculenta</name>
    <name type="common">Wild taro</name>
    <name type="synonym">Arum esculentum</name>
    <dbReference type="NCBI Taxonomy" id="4460"/>
    <lineage>
        <taxon>Eukaryota</taxon>
        <taxon>Viridiplantae</taxon>
        <taxon>Streptophyta</taxon>
        <taxon>Embryophyta</taxon>
        <taxon>Tracheophyta</taxon>
        <taxon>Spermatophyta</taxon>
        <taxon>Magnoliopsida</taxon>
        <taxon>Liliopsida</taxon>
        <taxon>Araceae</taxon>
        <taxon>Aroideae</taxon>
        <taxon>Colocasieae</taxon>
        <taxon>Colocasia</taxon>
    </lineage>
</organism>
<dbReference type="EMBL" id="NMUH01000398">
    <property type="protein sequence ID" value="MQL78423.1"/>
    <property type="molecule type" value="Genomic_DNA"/>
</dbReference>
<evidence type="ECO:0000313" key="1">
    <source>
        <dbReference type="EMBL" id="MQL78423.1"/>
    </source>
</evidence>
<protein>
    <submittedName>
        <fullName evidence="1">Uncharacterized protein</fullName>
    </submittedName>
</protein>
<proteinExistence type="predicted"/>